<gene>
    <name evidence="1" type="ORF">Cgig2_010230</name>
</gene>
<protein>
    <submittedName>
        <fullName evidence="1">Uncharacterized protein</fullName>
    </submittedName>
</protein>
<dbReference type="AlphaFoldDB" id="A0A9Q1Q8H8"/>
<evidence type="ECO:0000313" key="1">
    <source>
        <dbReference type="EMBL" id="KAJ8432106.1"/>
    </source>
</evidence>
<dbReference type="Gene3D" id="2.160.20.10">
    <property type="entry name" value="Single-stranded right-handed beta-helix, Pectin lyase-like"/>
    <property type="match status" value="1"/>
</dbReference>
<dbReference type="Proteomes" id="UP001153076">
    <property type="component" value="Unassembled WGS sequence"/>
</dbReference>
<organism evidence="1 2">
    <name type="scientific">Carnegiea gigantea</name>
    <dbReference type="NCBI Taxonomy" id="171969"/>
    <lineage>
        <taxon>Eukaryota</taxon>
        <taxon>Viridiplantae</taxon>
        <taxon>Streptophyta</taxon>
        <taxon>Embryophyta</taxon>
        <taxon>Tracheophyta</taxon>
        <taxon>Spermatophyta</taxon>
        <taxon>Magnoliopsida</taxon>
        <taxon>eudicotyledons</taxon>
        <taxon>Gunneridae</taxon>
        <taxon>Pentapetalae</taxon>
        <taxon>Caryophyllales</taxon>
        <taxon>Cactineae</taxon>
        <taxon>Cactaceae</taxon>
        <taxon>Cactoideae</taxon>
        <taxon>Echinocereeae</taxon>
        <taxon>Carnegiea</taxon>
    </lineage>
</organism>
<accession>A0A9Q1Q8H8</accession>
<sequence length="209" mass="23577">MVNNQWSEPRSEIGPLKILLMVLGSNLIRTKGIDYGLHFEDIFMDNVSSAIIIDHSYSPSNLCKRSYEYLEIEKHANPLGPSTMMIPASNCILGPIEFSVIMTLTIKAKFTLRAPSSLNAFNSQDGWIVVKNIDRLTGGRTFDGQGRLAPKKNNFAETGTCNLLAVFIFRCKSLEAFISDYYLNNIQLSRLLLSKIKYTITRYHKQTTS</sequence>
<name>A0A9Q1Q8H8_9CARY</name>
<dbReference type="EMBL" id="JAKOGI010000635">
    <property type="protein sequence ID" value="KAJ8432106.1"/>
    <property type="molecule type" value="Genomic_DNA"/>
</dbReference>
<dbReference type="SUPFAM" id="SSF51126">
    <property type="entry name" value="Pectin lyase-like"/>
    <property type="match status" value="1"/>
</dbReference>
<dbReference type="OrthoDB" id="850923at2759"/>
<dbReference type="InterPro" id="IPR012334">
    <property type="entry name" value="Pectin_lyas_fold"/>
</dbReference>
<reference evidence="1" key="1">
    <citation type="submission" date="2022-04" db="EMBL/GenBank/DDBJ databases">
        <title>Carnegiea gigantea Genome sequencing and assembly v2.</title>
        <authorList>
            <person name="Copetti D."/>
            <person name="Sanderson M.J."/>
            <person name="Burquez A."/>
            <person name="Wojciechowski M.F."/>
        </authorList>
    </citation>
    <scope>NUCLEOTIDE SEQUENCE</scope>
    <source>
        <strain evidence="1">SGP5-SGP5p</strain>
        <tissue evidence="1">Aerial part</tissue>
    </source>
</reference>
<comment type="caution">
    <text evidence="1">The sequence shown here is derived from an EMBL/GenBank/DDBJ whole genome shotgun (WGS) entry which is preliminary data.</text>
</comment>
<keyword evidence="2" id="KW-1185">Reference proteome</keyword>
<evidence type="ECO:0000313" key="2">
    <source>
        <dbReference type="Proteomes" id="UP001153076"/>
    </source>
</evidence>
<proteinExistence type="predicted"/>
<dbReference type="InterPro" id="IPR011050">
    <property type="entry name" value="Pectin_lyase_fold/virulence"/>
</dbReference>